<dbReference type="PANTHER" id="PTHR38600:SF2">
    <property type="entry name" value="SLL0088 PROTEIN"/>
    <property type="match status" value="1"/>
</dbReference>
<dbReference type="Gene3D" id="1.10.10.10">
    <property type="entry name" value="Winged helix-like DNA-binding domain superfamily/Winged helix DNA-binding domain"/>
    <property type="match status" value="1"/>
</dbReference>
<dbReference type="InterPro" id="IPR011991">
    <property type="entry name" value="ArsR-like_HTH"/>
</dbReference>
<dbReference type="Proteomes" id="UP000183940">
    <property type="component" value="Unassembled WGS sequence"/>
</dbReference>
<comment type="caution">
    <text evidence="2">The sequence shown here is derived from an EMBL/GenBank/DDBJ whole genome shotgun (WGS) entry which is preliminary data.</text>
</comment>
<evidence type="ECO:0000313" key="3">
    <source>
        <dbReference type="Proteomes" id="UP000183940"/>
    </source>
</evidence>
<dbReference type="STRING" id="1925591.BI308_08460"/>
<protein>
    <submittedName>
        <fullName evidence="2">Iron-sulfur cluster biosynthesis transcriptional regulator SufR</fullName>
    </submittedName>
</protein>
<evidence type="ECO:0000259" key="1">
    <source>
        <dbReference type="SMART" id="SM00418"/>
    </source>
</evidence>
<proteinExistence type="predicted"/>
<gene>
    <name evidence="2" type="ORF">BI308_08460</name>
</gene>
<organism evidence="2 3">
    <name type="scientific">Roseofilum reptotaenium AO1-A</name>
    <dbReference type="NCBI Taxonomy" id="1925591"/>
    <lineage>
        <taxon>Bacteria</taxon>
        <taxon>Bacillati</taxon>
        <taxon>Cyanobacteriota</taxon>
        <taxon>Cyanophyceae</taxon>
        <taxon>Desertifilales</taxon>
        <taxon>Desertifilaceae</taxon>
        <taxon>Roseofilum</taxon>
    </lineage>
</organism>
<dbReference type="InterPro" id="IPR001845">
    <property type="entry name" value="HTH_ArsR_DNA-bd_dom"/>
</dbReference>
<dbReference type="InterPro" id="IPR014075">
    <property type="entry name" value="SUF_FeS_clus_asmb_SufR_cyano"/>
</dbReference>
<dbReference type="Pfam" id="PF13412">
    <property type="entry name" value="HTH_24"/>
    <property type="match status" value="1"/>
</dbReference>
<dbReference type="SUPFAM" id="SSF46785">
    <property type="entry name" value="Winged helix' DNA-binding domain"/>
    <property type="match status" value="1"/>
</dbReference>
<dbReference type="SMART" id="SM00418">
    <property type="entry name" value="HTH_ARSR"/>
    <property type="match status" value="1"/>
</dbReference>
<accession>A0A1L9QTQ6</accession>
<dbReference type="InterPro" id="IPR036388">
    <property type="entry name" value="WH-like_DNA-bd_sf"/>
</dbReference>
<name>A0A1L9QTQ6_9CYAN</name>
<dbReference type="AlphaFoldDB" id="A0A1L9QTQ6"/>
<dbReference type="EMBL" id="MLAW01000011">
    <property type="protein sequence ID" value="OJJ26054.1"/>
    <property type="molecule type" value="Genomic_DNA"/>
</dbReference>
<reference evidence="2" key="1">
    <citation type="submission" date="2016-10" db="EMBL/GenBank/DDBJ databases">
        <title>CRISPR-Cas defence system in Roseofilum reptotaenium: evidence of a bacteriophage-cyanobacterium arms race in the coral black band disease.</title>
        <authorList>
            <person name="Buerger P."/>
            <person name="Wood-Charlson E.M."/>
            <person name="Weynberg K.D."/>
            <person name="Willis B."/>
            <person name="Van Oppen M.J."/>
        </authorList>
    </citation>
    <scope>NUCLEOTIDE SEQUENCE [LARGE SCALE GENOMIC DNA]</scope>
    <source>
        <strain evidence="2">AO1-A</strain>
    </source>
</reference>
<evidence type="ECO:0000313" key="2">
    <source>
        <dbReference type="EMBL" id="OJJ26054.1"/>
    </source>
</evidence>
<keyword evidence="3" id="KW-1185">Reference proteome</keyword>
<dbReference type="PANTHER" id="PTHR38600">
    <property type="entry name" value="TRANSCRIPTIONAL REGULATORY PROTEIN"/>
    <property type="match status" value="1"/>
</dbReference>
<feature type="domain" description="HTH arsR-type" evidence="1">
    <location>
        <begin position="2"/>
        <end position="89"/>
    </location>
</feature>
<dbReference type="NCBIfam" id="TIGR02702">
    <property type="entry name" value="SufR_cyano"/>
    <property type="match status" value="1"/>
</dbReference>
<dbReference type="InterPro" id="IPR036390">
    <property type="entry name" value="WH_DNA-bd_sf"/>
</dbReference>
<dbReference type="GO" id="GO:0003700">
    <property type="term" value="F:DNA-binding transcription factor activity"/>
    <property type="evidence" value="ECO:0007669"/>
    <property type="project" value="InterPro"/>
</dbReference>
<dbReference type="CDD" id="cd00090">
    <property type="entry name" value="HTH_ARSR"/>
    <property type="match status" value="1"/>
</dbReference>
<sequence>MGIAHQISTKRTILEYLLKDGRATALGLAEALGVSPQAIRRHLKDLEGEELIEYEVVHGDKEGHSSMGRPQHWYSLSRKGRDRFPNNHGEFAVALLDTLAETVGKDQVGSILQKQWQRKAQVYRDRLRNGTIAERVEKLVELRQQEGYMAQWYAVEPDAQNPNGATRFMLTEHHCAIADVAESFPTVCGHELEMFSDLFPDCEVERTHWIIDGEHRCGYLIAPLMNTAESA</sequence>